<feature type="transmembrane region" description="Helical" evidence="1">
    <location>
        <begin position="46"/>
        <end position="70"/>
    </location>
</feature>
<evidence type="ECO:0000313" key="3">
    <source>
        <dbReference type="EMBL" id="GJD40121.1"/>
    </source>
</evidence>
<dbReference type="EMBL" id="BPQF01000012">
    <property type="protein sequence ID" value="GJD40121.1"/>
    <property type="molecule type" value="Genomic_DNA"/>
</dbReference>
<keyword evidence="2" id="KW-0614">Plasmid</keyword>
<organism evidence="2">
    <name type="scientific">Methylobacterium bullatum</name>
    <dbReference type="NCBI Taxonomy" id="570505"/>
    <lineage>
        <taxon>Bacteria</taxon>
        <taxon>Pseudomonadati</taxon>
        <taxon>Pseudomonadota</taxon>
        <taxon>Alphaproteobacteria</taxon>
        <taxon>Hyphomicrobiales</taxon>
        <taxon>Methylobacteriaceae</taxon>
        <taxon>Methylobacterium</taxon>
    </lineage>
</organism>
<reference evidence="3" key="3">
    <citation type="submission" date="2021-08" db="EMBL/GenBank/DDBJ databases">
        <authorList>
            <person name="Tani A."/>
            <person name="Ola A."/>
            <person name="Ogura Y."/>
            <person name="Katsura K."/>
            <person name="Hayashi T."/>
        </authorList>
    </citation>
    <scope>NUCLEOTIDE SEQUENCE</scope>
    <source>
        <strain evidence="3">DSM 21893</strain>
    </source>
</reference>
<dbReference type="RefSeq" id="WP_156629507.1">
    <property type="nucleotide sequence ID" value="NZ_BPQF01000012.1"/>
</dbReference>
<keyword evidence="1" id="KW-1133">Transmembrane helix</keyword>
<evidence type="ECO:0000313" key="4">
    <source>
        <dbReference type="Proteomes" id="UP001055307"/>
    </source>
</evidence>
<protein>
    <submittedName>
        <fullName evidence="2">Uncharacterized protein</fullName>
    </submittedName>
</protein>
<keyword evidence="1" id="KW-0472">Membrane</keyword>
<name>A0A679JRP7_9HYPH</name>
<evidence type="ECO:0000313" key="2">
    <source>
        <dbReference type="EMBL" id="CAA2137407.1"/>
    </source>
</evidence>
<reference evidence="3" key="1">
    <citation type="journal article" date="2016" name="Front. Microbiol.">
        <title>Genome Sequence of the Piezophilic, Mesophilic Sulfate-Reducing Bacterium Desulfovibrio indicus J2T.</title>
        <authorList>
            <person name="Cao J."/>
            <person name="Maignien L."/>
            <person name="Shao Z."/>
            <person name="Alain K."/>
            <person name="Jebbar M."/>
        </authorList>
    </citation>
    <scope>NUCLEOTIDE SEQUENCE</scope>
    <source>
        <strain evidence="3">DSM 21893</strain>
    </source>
</reference>
<keyword evidence="1" id="KW-0812">Transmembrane</keyword>
<dbReference type="Proteomes" id="UP001055307">
    <property type="component" value="Unassembled WGS sequence"/>
</dbReference>
<accession>A0A679JRP7</accession>
<dbReference type="AlphaFoldDB" id="A0A679JRP7"/>
<reference evidence="2" key="2">
    <citation type="submission" date="2019-12" db="EMBL/GenBank/DDBJ databases">
        <authorList>
            <person name="Cremers G."/>
        </authorList>
    </citation>
    <scope>NUCLEOTIDE SEQUENCE</scope>
    <source>
        <strain evidence="2">Mbul2</strain>
        <plasmid evidence="2">1</plasmid>
    </source>
</reference>
<geneLocation type="plasmid" evidence="2">
    <name>1</name>
</geneLocation>
<proteinExistence type="predicted"/>
<feature type="transmembrane region" description="Helical" evidence="1">
    <location>
        <begin position="21"/>
        <end position="40"/>
    </location>
</feature>
<sequence>MASRCVVREVHDETGGAHRPLMALAVILAASVTITAAVAVEHGLAWPAAVGTFYGLAALCQIAYLGLVVAREWDGTSGPSI</sequence>
<dbReference type="EMBL" id="LR743510">
    <property type="protein sequence ID" value="CAA2137407.1"/>
    <property type="molecule type" value="Genomic_DNA"/>
</dbReference>
<keyword evidence="4" id="KW-1185">Reference proteome</keyword>
<evidence type="ECO:0000256" key="1">
    <source>
        <dbReference type="SAM" id="Phobius"/>
    </source>
</evidence>
<gene>
    <name evidence="2" type="ORF">MBLL_00642</name>
    <name evidence="3" type="ORF">OICFNHDK_2586</name>
</gene>